<accession>A0A089MSJ8</accession>
<name>A0A089MSJ8_PAEBO</name>
<organism evidence="8 9">
    <name type="scientific">Paenibacillus borealis</name>
    <dbReference type="NCBI Taxonomy" id="160799"/>
    <lineage>
        <taxon>Bacteria</taxon>
        <taxon>Bacillati</taxon>
        <taxon>Bacillota</taxon>
        <taxon>Bacilli</taxon>
        <taxon>Bacillales</taxon>
        <taxon>Paenibacillaceae</taxon>
        <taxon>Paenibacillus</taxon>
    </lineage>
</organism>
<evidence type="ECO:0000256" key="4">
    <source>
        <dbReference type="ARBA" id="ARBA00022729"/>
    </source>
</evidence>
<evidence type="ECO:0000256" key="2">
    <source>
        <dbReference type="ARBA" id="ARBA00008814"/>
    </source>
</evidence>
<dbReference type="InterPro" id="IPR051313">
    <property type="entry name" value="Bact_iron-sidero_bind"/>
</dbReference>
<feature type="chain" id="PRO_5001847549" description="Fe/B12 periplasmic-binding domain-containing protein" evidence="6">
    <location>
        <begin position="38"/>
        <end position="351"/>
    </location>
</feature>
<keyword evidence="9" id="KW-1185">Reference proteome</keyword>
<dbReference type="Pfam" id="PF01497">
    <property type="entry name" value="Peripla_BP_2"/>
    <property type="match status" value="1"/>
</dbReference>
<dbReference type="AlphaFoldDB" id="A0A089MSJ8"/>
<dbReference type="InterPro" id="IPR002491">
    <property type="entry name" value="ABC_transptr_periplasmic_BD"/>
</dbReference>
<gene>
    <name evidence="8" type="ORF">PBOR_22455</name>
</gene>
<dbReference type="EMBL" id="CP009285">
    <property type="protein sequence ID" value="AIQ59399.1"/>
    <property type="molecule type" value="Genomic_DNA"/>
</dbReference>
<comment type="similarity">
    <text evidence="2">Belongs to the bacterial solute-binding protein 8 family.</text>
</comment>
<dbReference type="PANTHER" id="PTHR30532:SF1">
    <property type="entry name" value="IRON(3+)-HYDROXAMATE-BINDING PROTEIN FHUD"/>
    <property type="match status" value="1"/>
</dbReference>
<keyword evidence="3" id="KW-0813">Transport</keyword>
<dbReference type="KEGG" id="pbd:PBOR_22455"/>
<evidence type="ECO:0000256" key="1">
    <source>
        <dbReference type="ARBA" id="ARBA00004196"/>
    </source>
</evidence>
<dbReference type="SUPFAM" id="SSF53807">
    <property type="entry name" value="Helical backbone' metal receptor"/>
    <property type="match status" value="1"/>
</dbReference>
<dbReference type="GO" id="GO:0030288">
    <property type="term" value="C:outer membrane-bounded periplasmic space"/>
    <property type="evidence" value="ECO:0007669"/>
    <property type="project" value="TreeGrafter"/>
</dbReference>
<dbReference type="CDD" id="cd01146">
    <property type="entry name" value="FhuD"/>
    <property type="match status" value="1"/>
</dbReference>
<dbReference type="PROSITE" id="PS50983">
    <property type="entry name" value="FE_B12_PBP"/>
    <property type="match status" value="1"/>
</dbReference>
<dbReference type="Gene3D" id="3.40.50.1980">
    <property type="entry name" value="Nitrogenase molybdenum iron protein domain"/>
    <property type="match status" value="2"/>
</dbReference>
<feature type="signal peptide" evidence="6">
    <location>
        <begin position="1"/>
        <end position="37"/>
    </location>
</feature>
<dbReference type="PANTHER" id="PTHR30532">
    <property type="entry name" value="IRON III DICITRATE-BINDING PERIPLASMIC PROTEIN"/>
    <property type="match status" value="1"/>
</dbReference>
<evidence type="ECO:0000313" key="9">
    <source>
        <dbReference type="Proteomes" id="UP000029518"/>
    </source>
</evidence>
<dbReference type="GO" id="GO:1901678">
    <property type="term" value="P:iron coordination entity transport"/>
    <property type="evidence" value="ECO:0007669"/>
    <property type="project" value="UniProtKB-ARBA"/>
</dbReference>
<feature type="region of interest" description="Disordered" evidence="5">
    <location>
        <begin position="48"/>
        <end position="69"/>
    </location>
</feature>
<sequence>MQEHKVSSRNRKKLAIPALLPLMLVIMLLAGCGNNSAADNGARNGAAQVNAAAATPSPSPEEEPEATEAPAAQAYPLVVQDELGHEVTLNAAPTKVFAPYMEDSLVVLGVKPVGQWSNKGQGQGYLQDQLGDVPLVDFTNGQLPSPEVVMSLQPDFIVLHNSYYAENGVYEQYSKIAPTYVFQQAAGDLDSSVTKLGELLGKQEEAAKGLADYRKKVEEAKTALAPHIQGKKALVIRFNSRGMFLMGGVYGGFVLAEELGITKSDLVAAENSVDLSLEVLPQIDADYIFLANDTANTGETFYKELTESALWKSIPAVQAGRVYDVDDRYWLGGGIVAYSNVIDDVLEIIVP</sequence>
<reference evidence="8" key="1">
    <citation type="submission" date="2014-08" db="EMBL/GenBank/DDBJ databases">
        <title>Comparative genomics of the Paenibacillus odorifer group.</title>
        <authorList>
            <person name="den Bakker H.C."/>
            <person name="Tsai Y.-C.Y.-C."/>
            <person name="Martin N."/>
            <person name="Korlach J."/>
            <person name="Wiedmann M."/>
        </authorList>
    </citation>
    <scope>NUCLEOTIDE SEQUENCE [LARGE SCALE GENOMIC DNA]</scope>
    <source>
        <strain evidence="8">DSM 13188</strain>
    </source>
</reference>
<evidence type="ECO:0000313" key="8">
    <source>
        <dbReference type="EMBL" id="AIQ59399.1"/>
    </source>
</evidence>
<evidence type="ECO:0000256" key="3">
    <source>
        <dbReference type="ARBA" id="ARBA00022448"/>
    </source>
</evidence>
<evidence type="ECO:0000256" key="5">
    <source>
        <dbReference type="SAM" id="MobiDB-lite"/>
    </source>
</evidence>
<dbReference type="Proteomes" id="UP000029518">
    <property type="component" value="Chromosome"/>
</dbReference>
<proteinExistence type="inferred from homology"/>
<dbReference type="OrthoDB" id="2417096at2"/>
<dbReference type="PROSITE" id="PS51257">
    <property type="entry name" value="PROKAR_LIPOPROTEIN"/>
    <property type="match status" value="1"/>
</dbReference>
<evidence type="ECO:0000256" key="6">
    <source>
        <dbReference type="SAM" id="SignalP"/>
    </source>
</evidence>
<comment type="subcellular location">
    <subcellularLocation>
        <location evidence="1">Cell envelope</location>
    </subcellularLocation>
</comment>
<dbReference type="HOGENOM" id="CLU_038034_0_1_9"/>
<keyword evidence="4 6" id="KW-0732">Signal</keyword>
<protein>
    <recommendedName>
        <fullName evidence="7">Fe/B12 periplasmic-binding domain-containing protein</fullName>
    </recommendedName>
</protein>
<evidence type="ECO:0000259" key="7">
    <source>
        <dbReference type="PROSITE" id="PS50983"/>
    </source>
</evidence>
<feature type="domain" description="Fe/B12 periplasmic-binding" evidence="7">
    <location>
        <begin position="93"/>
        <end position="351"/>
    </location>
</feature>